<feature type="transmembrane region" description="Helical" evidence="7">
    <location>
        <begin position="43"/>
        <end position="62"/>
    </location>
</feature>
<dbReference type="GO" id="GO:0005886">
    <property type="term" value="C:plasma membrane"/>
    <property type="evidence" value="ECO:0007669"/>
    <property type="project" value="UniProtKB-SubCell"/>
</dbReference>
<keyword evidence="2" id="KW-1003">Cell membrane</keyword>
<name>A0A543BSL0_9ACTN</name>
<keyword evidence="3 7" id="KW-0812">Transmembrane</keyword>
<comment type="caution">
    <text evidence="9">The sequence shown here is derived from an EMBL/GenBank/DDBJ whole genome shotgun (WGS) entry which is preliminary data.</text>
</comment>
<feature type="transmembrane region" description="Helical" evidence="7">
    <location>
        <begin position="95"/>
        <end position="124"/>
    </location>
</feature>
<dbReference type="EMBL" id="VFOZ01000003">
    <property type="protein sequence ID" value="TQL87824.1"/>
    <property type="molecule type" value="Genomic_DNA"/>
</dbReference>
<feature type="transmembrane region" description="Helical" evidence="7">
    <location>
        <begin position="450"/>
        <end position="477"/>
    </location>
</feature>
<evidence type="ECO:0000256" key="3">
    <source>
        <dbReference type="ARBA" id="ARBA00022692"/>
    </source>
</evidence>
<protein>
    <submittedName>
        <fullName evidence="9">Putative membrane protein YccC</fullName>
    </submittedName>
</protein>
<evidence type="ECO:0000256" key="4">
    <source>
        <dbReference type="ARBA" id="ARBA00022989"/>
    </source>
</evidence>
<dbReference type="Pfam" id="PF13515">
    <property type="entry name" value="FUSC_2"/>
    <property type="match status" value="1"/>
</dbReference>
<keyword evidence="10" id="KW-1185">Reference proteome</keyword>
<reference evidence="9 10" key="1">
    <citation type="submission" date="2019-06" db="EMBL/GenBank/DDBJ databases">
        <title>Sequencing the genomes of 1000 actinobacteria strains.</title>
        <authorList>
            <person name="Klenk H.-P."/>
        </authorList>
    </citation>
    <scope>NUCLEOTIDE SEQUENCE [LARGE SCALE GENOMIC DNA]</scope>
    <source>
        <strain evidence="9 10">DSM 102200</strain>
    </source>
</reference>
<evidence type="ECO:0000256" key="5">
    <source>
        <dbReference type="ARBA" id="ARBA00023136"/>
    </source>
</evidence>
<dbReference type="AlphaFoldDB" id="A0A543BSL0"/>
<feature type="transmembrane region" description="Helical" evidence="7">
    <location>
        <begin position="522"/>
        <end position="543"/>
    </location>
</feature>
<gene>
    <name evidence="9" type="ORF">FB559_8433</name>
</gene>
<feature type="transmembrane region" description="Helical" evidence="7">
    <location>
        <begin position="68"/>
        <end position="88"/>
    </location>
</feature>
<feature type="domain" description="Integral membrane bound transporter" evidence="8">
    <location>
        <begin position="412"/>
        <end position="538"/>
    </location>
</feature>
<dbReference type="Proteomes" id="UP000316096">
    <property type="component" value="Unassembled WGS sequence"/>
</dbReference>
<keyword evidence="4 7" id="KW-1133">Transmembrane helix</keyword>
<dbReference type="InterPro" id="IPR049453">
    <property type="entry name" value="Memb_transporter_dom"/>
</dbReference>
<evidence type="ECO:0000259" key="8">
    <source>
        <dbReference type="Pfam" id="PF13515"/>
    </source>
</evidence>
<proteinExistence type="inferred from homology"/>
<feature type="transmembrane region" description="Helical" evidence="7">
    <location>
        <begin position="483"/>
        <end position="510"/>
    </location>
</feature>
<evidence type="ECO:0000256" key="2">
    <source>
        <dbReference type="ARBA" id="ARBA00022475"/>
    </source>
</evidence>
<dbReference type="PANTHER" id="PTHR30509">
    <property type="entry name" value="P-HYDROXYBENZOIC ACID EFFLUX PUMP SUBUNIT-RELATED"/>
    <property type="match status" value="1"/>
</dbReference>
<organism evidence="9 10">
    <name type="scientific">Actinoallomurus bryophytorum</name>
    <dbReference type="NCBI Taxonomy" id="1490222"/>
    <lineage>
        <taxon>Bacteria</taxon>
        <taxon>Bacillati</taxon>
        <taxon>Actinomycetota</taxon>
        <taxon>Actinomycetes</taxon>
        <taxon>Streptosporangiales</taxon>
        <taxon>Thermomonosporaceae</taxon>
        <taxon>Actinoallomurus</taxon>
    </lineage>
</organism>
<dbReference type="OrthoDB" id="4638444at2"/>
<keyword evidence="5 7" id="KW-0472">Membrane</keyword>
<comment type="similarity">
    <text evidence="6">Belongs to the YccS/YhfK family.</text>
</comment>
<evidence type="ECO:0000256" key="6">
    <source>
        <dbReference type="ARBA" id="ARBA00043993"/>
    </source>
</evidence>
<sequence>MNVLGWLRTRDADLSALRRAGRAAVVMPAVFAIADKLLGNPTIATFAAFSGLSTLLFVDFGGSVRDRLAQQAGLVLTGAALVCVGTLASREDWLAALATLVVAFGVLFAGVVSSVLAGATTALLVGLVLPVTLPGSVGTIPDRLAGWLMGGAASMLAIAVMWPAPTREPLRLSTAQACALLARRLRAEVDCVRGGLGTGGGEALRVLADEATAAVTALRESFFATPYRPTGLTTATRTLVRLIDEVVWLGSVLERTPADPRPGPNDAQVCEVKLAAALLLERGAALLESVAGDAYGLEPDLHRLRQAREAMEHAVTSALPVRRVGDGVAEFVSSLEPSFRAQEMTFAISAIATNIELTVAARRRTWWQRLLGRRPEGVTSPLSSAQERAGAHIEPHSVWLHNSVRGAIALGLAVLVAEAGGVQHSFWVVFGTLAVLRSNALNTGQNALRALLGTVAGFIIGGLLVFAVGTGTTMLWVLLPPAIVFVGLAPAAISFTAGQAGFTVVLLILYNIIEPAGWRIGLVRIEDVAIGCAVSLIVGALFWPRGAGSALGRALSEAFSDSARYLRGAVEYGITRCDVLVPAAAGPDDQRRRAAAAARRLDDAFRGFLAERGTKHVPLADVTMLITGVAVLRLTADAILDLWARQDESPAGDRTTARTEIVEAGTLLAGWYEDTARALVGAGPVPGPLTHDKDADGRLIEAVRRDLTGEDGHATATAVRVIWTADHIDAARRLQTGILAPTRAVAAVWSSRRAWPSSRRPGPRRQKALTD</sequence>
<evidence type="ECO:0000313" key="10">
    <source>
        <dbReference type="Proteomes" id="UP000316096"/>
    </source>
</evidence>
<dbReference type="PANTHER" id="PTHR30509:SF9">
    <property type="entry name" value="MULTIDRUG RESISTANCE PROTEIN MDTO"/>
    <property type="match status" value="1"/>
</dbReference>
<accession>A0A543BSL0</accession>
<evidence type="ECO:0000256" key="7">
    <source>
        <dbReference type="SAM" id="Phobius"/>
    </source>
</evidence>
<dbReference type="RefSeq" id="WP_141963403.1">
    <property type="nucleotide sequence ID" value="NZ_VFOZ01000003.1"/>
</dbReference>
<comment type="subcellular location">
    <subcellularLocation>
        <location evidence="1">Cell membrane</location>
        <topology evidence="1">Multi-pass membrane protein</topology>
    </subcellularLocation>
</comment>
<evidence type="ECO:0000256" key="1">
    <source>
        <dbReference type="ARBA" id="ARBA00004651"/>
    </source>
</evidence>
<evidence type="ECO:0000313" key="9">
    <source>
        <dbReference type="EMBL" id="TQL87824.1"/>
    </source>
</evidence>
<feature type="transmembrane region" description="Helical" evidence="7">
    <location>
        <begin position="144"/>
        <end position="164"/>
    </location>
</feature>